<dbReference type="PANTHER" id="PTHR46279">
    <property type="entry name" value="RING/U-BOX SUPERFAMILY PROTEIN"/>
    <property type="match status" value="1"/>
</dbReference>
<organism evidence="21 22">
    <name type="scientific">Erythranthe guttata</name>
    <name type="common">Yellow monkey flower</name>
    <name type="synonym">Mimulus guttatus</name>
    <dbReference type="NCBI Taxonomy" id="4155"/>
    <lineage>
        <taxon>Eukaryota</taxon>
        <taxon>Viridiplantae</taxon>
        <taxon>Streptophyta</taxon>
        <taxon>Embryophyta</taxon>
        <taxon>Tracheophyta</taxon>
        <taxon>Spermatophyta</taxon>
        <taxon>Magnoliopsida</taxon>
        <taxon>eudicotyledons</taxon>
        <taxon>Gunneridae</taxon>
        <taxon>Pentapetalae</taxon>
        <taxon>asterids</taxon>
        <taxon>lamiids</taxon>
        <taxon>Lamiales</taxon>
        <taxon>Phrymaceae</taxon>
        <taxon>Erythranthe</taxon>
    </lineage>
</organism>
<evidence type="ECO:0000256" key="8">
    <source>
        <dbReference type="ARBA" id="ARBA00022771"/>
    </source>
</evidence>
<keyword evidence="5 17" id="KW-0812">Transmembrane</keyword>
<evidence type="ECO:0000256" key="6">
    <source>
        <dbReference type="ARBA" id="ARBA00022723"/>
    </source>
</evidence>
<protein>
    <recommendedName>
        <fullName evidence="23">Wall-associated receptor kinase galacturonan-binding domain-containing protein</fullName>
    </recommendedName>
</protein>
<dbReference type="GO" id="GO:0061630">
    <property type="term" value="F:ubiquitin protein ligase activity"/>
    <property type="evidence" value="ECO:0007669"/>
    <property type="project" value="UniProtKB-EC"/>
</dbReference>
<evidence type="ECO:0000256" key="2">
    <source>
        <dbReference type="ARBA" id="ARBA00004167"/>
    </source>
</evidence>
<comment type="pathway">
    <text evidence="3">Protein modification; protein ubiquitination.</text>
</comment>
<dbReference type="InterPro" id="IPR032872">
    <property type="entry name" value="WAK_assoc_C"/>
</dbReference>
<comment type="subcellular location">
    <subcellularLocation>
        <location evidence="2">Membrane</location>
        <topology evidence="2">Single-pass membrane protein</topology>
    </subcellularLocation>
</comment>
<dbReference type="GO" id="GO:0004674">
    <property type="term" value="F:protein serine/threonine kinase activity"/>
    <property type="evidence" value="ECO:0007669"/>
    <property type="project" value="UniProtKB-EC"/>
</dbReference>
<dbReference type="EMBL" id="KI632162">
    <property type="protein sequence ID" value="EYU23347.1"/>
    <property type="molecule type" value="Genomic_DNA"/>
</dbReference>
<evidence type="ECO:0000256" key="14">
    <source>
        <dbReference type="ARBA" id="ARBA00024209"/>
    </source>
</evidence>
<evidence type="ECO:0000256" key="18">
    <source>
        <dbReference type="SAM" id="SignalP"/>
    </source>
</evidence>
<dbReference type="InterPro" id="IPR046948">
    <property type="entry name" value="ATL20-22-like"/>
</dbReference>
<feature type="non-terminal residue" evidence="21">
    <location>
        <position position="265"/>
    </location>
</feature>
<keyword evidence="22" id="KW-1185">Reference proteome</keyword>
<keyword evidence="7 18" id="KW-0732">Signal</keyword>
<name>A0A022Q3V6_ERYGU</name>
<feature type="domain" description="Wall-associated receptor kinase C-terminal" evidence="20">
    <location>
        <begin position="162"/>
        <end position="230"/>
    </location>
</feature>
<keyword evidence="8" id="KW-0863">Zinc-finger</keyword>
<keyword evidence="6" id="KW-0479">Metal-binding</keyword>
<comment type="catalytic activity">
    <reaction evidence="1">
        <text>S-ubiquitinyl-[E2 ubiquitin-conjugating enzyme]-L-cysteine + [acceptor protein]-L-lysine = [E2 ubiquitin-conjugating enzyme]-L-cysteine + N(6)-ubiquitinyl-[acceptor protein]-L-lysine.</text>
        <dbReference type="EC" id="2.3.2.27"/>
    </reaction>
</comment>
<evidence type="ECO:0000256" key="17">
    <source>
        <dbReference type="SAM" id="Phobius"/>
    </source>
</evidence>
<dbReference type="GO" id="GO:0008270">
    <property type="term" value="F:zinc ion binding"/>
    <property type="evidence" value="ECO:0007669"/>
    <property type="project" value="UniProtKB-KW"/>
</dbReference>
<evidence type="ECO:0000256" key="15">
    <source>
        <dbReference type="ARBA" id="ARBA00047899"/>
    </source>
</evidence>
<dbReference type="eggNOG" id="KOG0800">
    <property type="taxonomic scope" value="Eukaryota"/>
</dbReference>
<evidence type="ECO:0000313" key="22">
    <source>
        <dbReference type="Proteomes" id="UP000030748"/>
    </source>
</evidence>
<evidence type="ECO:0000313" key="21">
    <source>
        <dbReference type="EMBL" id="EYU23347.1"/>
    </source>
</evidence>
<evidence type="ECO:0000256" key="5">
    <source>
        <dbReference type="ARBA" id="ARBA00022692"/>
    </source>
</evidence>
<reference evidence="21 22" key="1">
    <citation type="journal article" date="2013" name="Proc. Natl. Acad. Sci. U.S.A.">
        <title>Fine-scale variation in meiotic recombination in Mimulus inferred from population shotgun sequencing.</title>
        <authorList>
            <person name="Hellsten U."/>
            <person name="Wright K.M."/>
            <person name="Jenkins J."/>
            <person name="Shu S."/>
            <person name="Yuan Y."/>
            <person name="Wessler S.R."/>
            <person name="Schmutz J."/>
            <person name="Willis J.H."/>
            <person name="Rokhsar D.S."/>
        </authorList>
    </citation>
    <scope>NUCLEOTIDE SEQUENCE [LARGE SCALE GENOMIC DNA]</scope>
    <source>
        <strain evidence="22">cv. DUN x IM62</strain>
    </source>
</reference>
<keyword evidence="9" id="KW-0833">Ubl conjugation pathway</keyword>
<dbReference type="Pfam" id="PF14380">
    <property type="entry name" value="WAK_assoc"/>
    <property type="match status" value="1"/>
</dbReference>
<dbReference type="AlphaFoldDB" id="A0A022Q3V6"/>
<dbReference type="GO" id="GO:0016020">
    <property type="term" value="C:membrane"/>
    <property type="evidence" value="ECO:0007669"/>
    <property type="project" value="UniProtKB-SubCell"/>
</dbReference>
<evidence type="ECO:0000256" key="7">
    <source>
        <dbReference type="ARBA" id="ARBA00022729"/>
    </source>
</evidence>
<comment type="catalytic activity">
    <reaction evidence="15">
        <text>L-threonyl-[protein] + ATP = O-phospho-L-threonyl-[protein] + ADP + H(+)</text>
        <dbReference type="Rhea" id="RHEA:46608"/>
        <dbReference type="Rhea" id="RHEA-COMP:11060"/>
        <dbReference type="Rhea" id="RHEA-COMP:11605"/>
        <dbReference type="ChEBI" id="CHEBI:15378"/>
        <dbReference type="ChEBI" id="CHEBI:30013"/>
        <dbReference type="ChEBI" id="CHEBI:30616"/>
        <dbReference type="ChEBI" id="CHEBI:61977"/>
        <dbReference type="ChEBI" id="CHEBI:456216"/>
        <dbReference type="EC" id="2.7.11.1"/>
    </reaction>
</comment>
<sequence>MEKTTALIIILCSSIFTPLSANPCKPDSCDAVFGPRIRFPFRLRNRNPTRCGHPGFDLYCNALNQTILNLPKSGEFVVDHIDYAAQALFINDPDSCLPGRILNFSLLGSPFRGAYTRNYTFLNCSSDYLDYTSTRYYYMPLFCLSGRNHTVLATNTRPAAAAAEVPPTCRKIGSVLVPLQWTLAQFYWSAMDLREDLQLVWNQPDCSDCESRGGVCGYKDDSGPEIVCYRPSKSGLPRSAKYGIIIGVGIPALICTIGLACYACG</sequence>
<keyword evidence="10" id="KW-0862">Zinc</keyword>
<evidence type="ECO:0000256" key="4">
    <source>
        <dbReference type="ARBA" id="ARBA00022679"/>
    </source>
</evidence>
<comment type="similarity">
    <text evidence="14">Belongs to the RING-type zinc finger family. ATL subfamily.</text>
</comment>
<comment type="catalytic activity">
    <reaction evidence="16">
        <text>L-seryl-[protein] + ATP = O-phospho-L-seryl-[protein] + ADP + H(+)</text>
        <dbReference type="Rhea" id="RHEA:17989"/>
        <dbReference type="Rhea" id="RHEA-COMP:9863"/>
        <dbReference type="Rhea" id="RHEA-COMP:11604"/>
        <dbReference type="ChEBI" id="CHEBI:15378"/>
        <dbReference type="ChEBI" id="CHEBI:29999"/>
        <dbReference type="ChEBI" id="CHEBI:30616"/>
        <dbReference type="ChEBI" id="CHEBI:83421"/>
        <dbReference type="ChEBI" id="CHEBI:456216"/>
        <dbReference type="EC" id="2.7.11.1"/>
    </reaction>
</comment>
<evidence type="ECO:0000256" key="10">
    <source>
        <dbReference type="ARBA" id="ARBA00022833"/>
    </source>
</evidence>
<evidence type="ECO:0000256" key="13">
    <source>
        <dbReference type="ARBA" id="ARBA00023180"/>
    </source>
</evidence>
<evidence type="ECO:0000259" key="19">
    <source>
        <dbReference type="Pfam" id="PF13947"/>
    </source>
</evidence>
<feature type="transmembrane region" description="Helical" evidence="17">
    <location>
        <begin position="242"/>
        <end position="264"/>
    </location>
</feature>
<feature type="domain" description="Wall-associated receptor kinase galacturonan-binding" evidence="19">
    <location>
        <begin position="24"/>
        <end position="92"/>
    </location>
</feature>
<dbReference type="GO" id="GO:0030247">
    <property type="term" value="F:polysaccharide binding"/>
    <property type="evidence" value="ECO:0007669"/>
    <property type="project" value="InterPro"/>
</dbReference>
<evidence type="ECO:0000256" key="16">
    <source>
        <dbReference type="ARBA" id="ARBA00048679"/>
    </source>
</evidence>
<feature type="chain" id="PRO_5001503945" description="Wall-associated receptor kinase galacturonan-binding domain-containing protein" evidence="18">
    <location>
        <begin position="22"/>
        <end position="265"/>
    </location>
</feature>
<evidence type="ECO:0000256" key="3">
    <source>
        <dbReference type="ARBA" id="ARBA00004906"/>
    </source>
</evidence>
<dbReference type="InterPro" id="IPR025287">
    <property type="entry name" value="WAK_GUB"/>
</dbReference>
<dbReference type="STRING" id="4155.A0A022Q3V6"/>
<evidence type="ECO:0000256" key="11">
    <source>
        <dbReference type="ARBA" id="ARBA00022989"/>
    </source>
</evidence>
<keyword evidence="13" id="KW-0325">Glycoprotein</keyword>
<evidence type="ECO:0000256" key="9">
    <source>
        <dbReference type="ARBA" id="ARBA00022786"/>
    </source>
</evidence>
<keyword evidence="11 17" id="KW-1133">Transmembrane helix</keyword>
<proteinExistence type="inferred from homology"/>
<evidence type="ECO:0000256" key="1">
    <source>
        <dbReference type="ARBA" id="ARBA00000900"/>
    </source>
</evidence>
<dbReference type="Pfam" id="PF13947">
    <property type="entry name" value="GUB_WAK_bind"/>
    <property type="match status" value="1"/>
</dbReference>
<keyword evidence="12 17" id="KW-0472">Membrane</keyword>
<evidence type="ECO:0000259" key="20">
    <source>
        <dbReference type="Pfam" id="PF14380"/>
    </source>
</evidence>
<accession>A0A022Q3V6</accession>
<gene>
    <name evidence="21" type="ORF">MIMGU_mgv1a026003mg</name>
</gene>
<dbReference type="Proteomes" id="UP000030748">
    <property type="component" value="Unassembled WGS sequence"/>
</dbReference>
<keyword evidence="4" id="KW-0808">Transferase</keyword>
<dbReference type="PANTHER" id="PTHR46279:SF31">
    <property type="entry name" value="RING-H2 FINGER PROTEIN ATL20-LIKE ISOFORM X1"/>
    <property type="match status" value="1"/>
</dbReference>
<evidence type="ECO:0008006" key="23">
    <source>
        <dbReference type="Google" id="ProtNLM"/>
    </source>
</evidence>
<feature type="signal peptide" evidence="18">
    <location>
        <begin position="1"/>
        <end position="21"/>
    </location>
</feature>
<evidence type="ECO:0000256" key="12">
    <source>
        <dbReference type="ARBA" id="ARBA00023136"/>
    </source>
</evidence>